<evidence type="ECO:0000313" key="3">
    <source>
        <dbReference type="Proteomes" id="UP001057291"/>
    </source>
</evidence>
<dbReference type="GO" id="GO:0003677">
    <property type="term" value="F:DNA binding"/>
    <property type="evidence" value="ECO:0007669"/>
    <property type="project" value="InterPro"/>
</dbReference>
<feature type="domain" description="Zinc finger CHC2-type" evidence="1">
    <location>
        <begin position="13"/>
        <end position="86"/>
    </location>
</feature>
<proteinExistence type="predicted"/>
<evidence type="ECO:0000259" key="1">
    <source>
        <dbReference type="Pfam" id="PF01807"/>
    </source>
</evidence>
<reference evidence="2" key="1">
    <citation type="journal article" date="2023" name="Int. J. Syst. Evol. Microbiol.">
        <title>Collibacillus ludicampi gen. nov., sp. nov., a new soil bacterium of the family Alicyclobacillaceae.</title>
        <authorList>
            <person name="Jojima T."/>
            <person name="Ioku Y."/>
            <person name="Fukuta Y."/>
            <person name="Shirasaka N."/>
            <person name="Matsumura Y."/>
            <person name="Mori M."/>
        </authorList>
    </citation>
    <scope>NUCLEOTIDE SEQUENCE</scope>
    <source>
        <strain evidence="2">TP075</strain>
    </source>
</reference>
<comment type="caution">
    <text evidence="2">The sequence shown here is derived from an EMBL/GenBank/DDBJ whole genome shotgun (WGS) entry which is preliminary data.</text>
</comment>
<dbReference type="GO" id="GO:0008270">
    <property type="term" value="F:zinc ion binding"/>
    <property type="evidence" value="ECO:0007669"/>
    <property type="project" value="InterPro"/>
</dbReference>
<dbReference type="InterPro" id="IPR002694">
    <property type="entry name" value="Znf_CHC2"/>
</dbReference>
<dbReference type="Pfam" id="PF01807">
    <property type="entry name" value="Zn_ribbon_DnaG"/>
    <property type="match status" value="1"/>
</dbReference>
<organism evidence="2 3">
    <name type="scientific">Collibacillus ludicampi</name>
    <dbReference type="NCBI Taxonomy" id="2771369"/>
    <lineage>
        <taxon>Bacteria</taxon>
        <taxon>Bacillati</taxon>
        <taxon>Bacillota</taxon>
        <taxon>Bacilli</taxon>
        <taxon>Bacillales</taxon>
        <taxon>Alicyclobacillaceae</taxon>
        <taxon>Collibacillus</taxon>
    </lineage>
</organism>
<dbReference type="Gene3D" id="3.90.580.10">
    <property type="entry name" value="Zinc finger, CHC2-type domain"/>
    <property type="match status" value="1"/>
</dbReference>
<dbReference type="RefSeq" id="WP_282201559.1">
    <property type="nucleotide sequence ID" value="NZ_BOQE01000002.1"/>
</dbReference>
<dbReference type="GO" id="GO:0003899">
    <property type="term" value="F:DNA-directed RNA polymerase activity"/>
    <property type="evidence" value="ECO:0007669"/>
    <property type="project" value="InterPro"/>
</dbReference>
<accession>A0AAV4LL55</accession>
<dbReference type="SUPFAM" id="SSF57783">
    <property type="entry name" value="Zinc beta-ribbon"/>
    <property type="match status" value="1"/>
</dbReference>
<sequence>MFHGARQDDRWSIVRIAREAGIQLFPRRNRPDQYEANCPFCGDTKKHLQVHGQRDVFNCYRCNAQGGVIRFYALLHNISEESAKEELRGGDRGHTTFKRKVYRHPAERLSAKEIKALGFLKVPNWEELKKKDPARAKALADWIWREKQAYDKELQRMQRFVLKHFLNAPLNKGEDHHAEQNHSDRAANG</sequence>
<dbReference type="AlphaFoldDB" id="A0AAV4LL55"/>
<dbReference type="GO" id="GO:0006260">
    <property type="term" value="P:DNA replication"/>
    <property type="evidence" value="ECO:0007669"/>
    <property type="project" value="InterPro"/>
</dbReference>
<evidence type="ECO:0000313" key="2">
    <source>
        <dbReference type="EMBL" id="GIM48512.1"/>
    </source>
</evidence>
<keyword evidence="3" id="KW-1185">Reference proteome</keyword>
<protein>
    <recommendedName>
        <fullName evidence="1">Zinc finger CHC2-type domain-containing protein</fullName>
    </recommendedName>
</protein>
<dbReference type="Proteomes" id="UP001057291">
    <property type="component" value="Unassembled WGS sequence"/>
</dbReference>
<dbReference type="InterPro" id="IPR036977">
    <property type="entry name" value="DNA_primase_Znf_CHC2"/>
</dbReference>
<dbReference type="EMBL" id="BOQE01000002">
    <property type="protein sequence ID" value="GIM48512.1"/>
    <property type="molecule type" value="Genomic_DNA"/>
</dbReference>
<gene>
    <name evidence="2" type="ORF">DNHGIG_40610</name>
</gene>
<name>A0AAV4LL55_9BACL</name>